<feature type="domain" description="Aminotransferase class V" evidence="9">
    <location>
        <begin position="204"/>
        <end position="362"/>
    </location>
</feature>
<dbReference type="PANTHER" id="PTHR11601">
    <property type="entry name" value="CYSTEINE DESULFURYLASE FAMILY MEMBER"/>
    <property type="match status" value="1"/>
</dbReference>
<comment type="cofactor">
    <cofactor evidence="1">
        <name>pyridoxal 5'-phosphate</name>
        <dbReference type="ChEBI" id="CHEBI:597326"/>
    </cofactor>
</comment>
<feature type="domain" description="Aminotransferase class V" evidence="9">
    <location>
        <begin position="8"/>
        <end position="178"/>
    </location>
</feature>
<evidence type="ECO:0000256" key="1">
    <source>
        <dbReference type="ARBA" id="ARBA00001933"/>
    </source>
</evidence>
<dbReference type="Proteomes" id="UP000034952">
    <property type="component" value="Unassembled WGS sequence"/>
</dbReference>
<dbReference type="PANTHER" id="PTHR11601:SF34">
    <property type="entry name" value="CYSTEINE DESULFURASE"/>
    <property type="match status" value="1"/>
</dbReference>
<comment type="similarity">
    <text evidence="2">Belongs to the class-V pyridoxal-phosphate-dependent aminotransferase family. NifS/IscS subfamily.</text>
</comment>
<comment type="catalytic activity">
    <reaction evidence="8">
        <text>(sulfur carrier)-H + L-cysteine = (sulfur carrier)-SH + L-alanine</text>
        <dbReference type="Rhea" id="RHEA:43892"/>
        <dbReference type="Rhea" id="RHEA-COMP:14737"/>
        <dbReference type="Rhea" id="RHEA-COMP:14739"/>
        <dbReference type="ChEBI" id="CHEBI:29917"/>
        <dbReference type="ChEBI" id="CHEBI:35235"/>
        <dbReference type="ChEBI" id="CHEBI:57972"/>
        <dbReference type="ChEBI" id="CHEBI:64428"/>
        <dbReference type="EC" id="2.8.1.7"/>
    </reaction>
</comment>
<dbReference type="PIRSF" id="PIRSF005572">
    <property type="entry name" value="NifS"/>
    <property type="match status" value="1"/>
</dbReference>
<dbReference type="InterPro" id="IPR016454">
    <property type="entry name" value="Cysteine_dSase"/>
</dbReference>
<organism evidence="10 11">
    <name type="scientific">Candidatus Nomurabacteria bacterium GW2011_GWE1_35_16</name>
    <dbReference type="NCBI Taxonomy" id="1618761"/>
    <lineage>
        <taxon>Bacteria</taxon>
        <taxon>Candidatus Nomuraibacteriota</taxon>
    </lineage>
</organism>
<dbReference type="GO" id="GO:0051536">
    <property type="term" value="F:iron-sulfur cluster binding"/>
    <property type="evidence" value="ECO:0007669"/>
    <property type="project" value="UniProtKB-KW"/>
</dbReference>
<evidence type="ECO:0000313" key="11">
    <source>
        <dbReference type="Proteomes" id="UP000034952"/>
    </source>
</evidence>
<keyword evidence="6" id="KW-0408">Iron</keyword>
<evidence type="ECO:0000256" key="5">
    <source>
        <dbReference type="ARBA" id="ARBA00022898"/>
    </source>
</evidence>
<protein>
    <submittedName>
        <fullName evidence="10">Cysteine desulfurase</fullName>
    </submittedName>
</protein>
<evidence type="ECO:0000256" key="4">
    <source>
        <dbReference type="ARBA" id="ARBA00022723"/>
    </source>
</evidence>
<dbReference type="GO" id="GO:0031071">
    <property type="term" value="F:cysteine desulfurase activity"/>
    <property type="evidence" value="ECO:0007669"/>
    <property type="project" value="UniProtKB-EC"/>
</dbReference>
<keyword evidence="7" id="KW-0411">Iron-sulfur</keyword>
<reference evidence="10 11" key="1">
    <citation type="journal article" date="2015" name="Nature">
        <title>rRNA introns, odd ribosomes, and small enigmatic genomes across a large radiation of phyla.</title>
        <authorList>
            <person name="Brown C.T."/>
            <person name="Hug L.A."/>
            <person name="Thomas B.C."/>
            <person name="Sharon I."/>
            <person name="Castelle C.J."/>
            <person name="Singh A."/>
            <person name="Wilkins M.J."/>
            <person name="Williams K.H."/>
            <person name="Banfield J.F."/>
        </authorList>
    </citation>
    <scope>NUCLEOTIDE SEQUENCE [LARGE SCALE GENOMIC DNA]</scope>
</reference>
<dbReference type="InterPro" id="IPR015424">
    <property type="entry name" value="PyrdxlP-dep_Trfase"/>
</dbReference>
<evidence type="ECO:0000256" key="8">
    <source>
        <dbReference type="ARBA" id="ARBA00050776"/>
    </source>
</evidence>
<gene>
    <name evidence="10" type="ORF">UR64_C0008G0019</name>
</gene>
<dbReference type="SUPFAM" id="SSF53383">
    <property type="entry name" value="PLP-dependent transferases"/>
    <property type="match status" value="1"/>
</dbReference>
<dbReference type="Gene3D" id="1.10.260.50">
    <property type="match status" value="1"/>
</dbReference>
<dbReference type="PATRIC" id="fig|1618761.3.peg.420"/>
<dbReference type="InterPro" id="IPR000192">
    <property type="entry name" value="Aminotrans_V_dom"/>
</dbReference>
<dbReference type="InterPro" id="IPR015421">
    <property type="entry name" value="PyrdxlP-dep_Trfase_major"/>
</dbReference>
<evidence type="ECO:0000313" key="10">
    <source>
        <dbReference type="EMBL" id="KKP66381.1"/>
    </source>
</evidence>
<keyword evidence="5" id="KW-0663">Pyridoxal phosphate</keyword>
<dbReference type="GO" id="GO:0046872">
    <property type="term" value="F:metal ion binding"/>
    <property type="evidence" value="ECO:0007669"/>
    <property type="project" value="UniProtKB-KW"/>
</dbReference>
<evidence type="ECO:0000256" key="6">
    <source>
        <dbReference type="ARBA" id="ARBA00023004"/>
    </source>
</evidence>
<evidence type="ECO:0000256" key="2">
    <source>
        <dbReference type="ARBA" id="ARBA00006490"/>
    </source>
</evidence>
<keyword evidence="3" id="KW-0808">Transferase</keyword>
<dbReference type="EMBL" id="LBPY01000008">
    <property type="protein sequence ID" value="KKP66381.1"/>
    <property type="molecule type" value="Genomic_DNA"/>
</dbReference>
<dbReference type="Gene3D" id="3.90.1150.10">
    <property type="entry name" value="Aspartate Aminotransferase, domain 1"/>
    <property type="match status" value="1"/>
</dbReference>
<proteinExistence type="inferred from homology"/>
<sequence>MVKNVNKTYLDYASATPIDKRVLKLVSFYEKKLFANATSIHSGGVKARNIIEEAREKIARGMNAHSDEVIFTGSSTESIAMVILGVVNNYQLNNKGHIPHIITSKIEHPAVIMNFKLLEERGKAEVTYIKVNENGIVNPKDIKEAIKSNTALVSIMYANNEIGTIEPIQEIAKEIRHYRKGKGAPQGLASDSLEARPFPASYPLFHTDATQAINYLDISNVDKLGVDMLSFNGSKIYGPKGVGVLYKKRGIKLSPIYSGGEQEFGLRSGTENVSSIAAIALAFEIANKMKMKEASRLTKLRDYTIGKLLKINNDNFKIVLNGDTKNRLPNNINISISNISSELLVIELDAKGIEVSAKSACKSGEDDESYVITEIRKAKGETYSVIPKRLT</sequence>
<evidence type="ECO:0000256" key="3">
    <source>
        <dbReference type="ARBA" id="ARBA00022679"/>
    </source>
</evidence>
<dbReference type="InterPro" id="IPR015422">
    <property type="entry name" value="PyrdxlP-dep_Trfase_small"/>
</dbReference>
<dbReference type="AlphaFoldDB" id="A0A0G0BRV0"/>
<evidence type="ECO:0000256" key="7">
    <source>
        <dbReference type="ARBA" id="ARBA00023014"/>
    </source>
</evidence>
<dbReference type="Pfam" id="PF00266">
    <property type="entry name" value="Aminotran_5"/>
    <property type="match status" value="2"/>
</dbReference>
<evidence type="ECO:0000259" key="9">
    <source>
        <dbReference type="Pfam" id="PF00266"/>
    </source>
</evidence>
<name>A0A0G0BRV0_9BACT</name>
<accession>A0A0G0BRV0</accession>
<keyword evidence="4" id="KW-0479">Metal-binding</keyword>
<dbReference type="Gene3D" id="3.40.640.10">
    <property type="entry name" value="Type I PLP-dependent aspartate aminotransferase-like (Major domain)"/>
    <property type="match status" value="1"/>
</dbReference>
<comment type="caution">
    <text evidence="10">The sequence shown here is derived from an EMBL/GenBank/DDBJ whole genome shotgun (WGS) entry which is preliminary data.</text>
</comment>